<sequence>MSVLDDGGKMTIVFIPALISLLMMREDEAGRPLTREEVETIRDNATAINLPEDVAISMAAERGYHDISPEHIWDEWISFKINRIEL</sequence>
<accession>A0AB39IK17</accession>
<proteinExistence type="predicted"/>
<evidence type="ECO:0000313" key="1">
    <source>
        <dbReference type="EMBL" id="XDL16325.1"/>
    </source>
</evidence>
<protein>
    <submittedName>
        <fullName evidence="1">Uncharacterized protein</fullName>
    </submittedName>
</protein>
<dbReference type="EMBL" id="CP162411">
    <property type="protein sequence ID" value="XDL16325.1"/>
    <property type="molecule type" value="Genomic_DNA"/>
</dbReference>
<reference evidence="1" key="1">
    <citation type="submission" date="2024-07" db="EMBL/GenBank/DDBJ databases">
        <authorList>
            <person name="Pedron J."/>
        </authorList>
    </citation>
    <scope>NUCLEOTIDE SEQUENCE</scope>
    <source>
        <strain evidence="1">A642-S2-A17</strain>
    </source>
</reference>
<gene>
    <name evidence="1" type="ORF">LF923_0008845</name>
</gene>
<dbReference type="RefSeq" id="WP_226099439.1">
    <property type="nucleotide sequence ID" value="NZ_CP162411.1"/>
</dbReference>
<organism evidence="1">
    <name type="scientific">Dickeya oryzae</name>
    <dbReference type="NCBI Taxonomy" id="1240404"/>
    <lineage>
        <taxon>Bacteria</taxon>
        <taxon>Pseudomonadati</taxon>
        <taxon>Pseudomonadota</taxon>
        <taxon>Gammaproteobacteria</taxon>
        <taxon>Enterobacterales</taxon>
        <taxon>Pectobacteriaceae</taxon>
        <taxon>Dickeya</taxon>
    </lineage>
</organism>
<name>A0AB39IK17_9GAMM</name>
<dbReference type="AlphaFoldDB" id="A0AB39IK17"/>